<protein>
    <recommendedName>
        <fullName evidence="4">AB hydrolase-1 domain-containing protein</fullName>
    </recommendedName>
</protein>
<evidence type="ECO:0000313" key="2">
    <source>
        <dbReference type="EMBL" id="PVH90175.1"/>
    </source>
</evidence>
<dbReference type="PANTHER" id="PTHR37471">
    <property type="entry name" value="UNNAMED PRODUCT"/>
    <property type="match status" value="1"/>
</dbReference>
<dbReference type="SUPFAM" id="SSF53474">
    <property type="entry name" value="alpha/beta-Hydrolases"/>
    <property type="match status" value="1"/>
</dbReference>
<gene>
    <name evidence="2" type="ORF">DM02DRAFT_722590</name>
</gene>
<reference evidence="2 3" key="1">
    <citation type="journal article" date="2018" name="Sci. Rep.">
        <title>Comparative genomics provides insights into the lifestyle and reveals functional heterogeneity of dark septate endophytic fungi.</title>
        <authorList>
            <person name="Knapp D.G."/>
            <person name="Nemeth J.B."/>
            <person name="Barry K."/>
            <person name="Hainaut M."/>
            <person name="Henrissat B."/>
            <person name="Johnson J."/>
            <person name="Kuo A."/>
            <person name="Lim J.H.P."/>
            <person name="Lipzen A."/>
            <person name="Nolan M."/>
            <person name="Ohm R.A."/>
            <person name="Tamas L."/>
            <person name="Grigoriev I.V."/>
            <person name="Spatafora J.W."/>
            <person name="Nagy L.G."/>
            <person name="Kovacs G.M."/>
        </authorList>
    </citation>
    <scope>NUCLEOTIDE SEQUENCE [LARGE SCALE GENOMIC DNA]</scope>
    <source>
        <strain evidence="2 3">DSE2036</strain>
    </source>
</reference>
<dbReference type="PANTHER" id="PTHR37471:SF1">
    <property type="entry name" value="AB HYDROLASE-1 DOMAIN-CONTAINING PROTEIN"/>
    <property type="match status" value="1"/>
</dbReference>
<dbReference type="Gene3D" id="3.40.50.1820">
    <property type="entry name" value="alpha/beta hydrolase"/>
    <property type="match status" value="1"/>
</dbReference>
<dbReference type="STRING" id="97972.A0A2V1CWS3"/>
<evidence type="ECO:0000256" key="1">
    <source>
        <dbReference type="SAM" id="Phobius"/>
    </source>
</evidence>
<accession>A0A2V1CWS3</accession>
<organism evidence="2 3">
    <name type="scientific">Periconia macrospinosa</name>
    <dbReference type="NCBI Taxonomy" id="97972"/>
    <lineage>
        <taxon>Eukaryota</taxon>
        <taxon>Fungi</taxon>
        <taxon>Dikarya</taxon>
        <taxon>Ascomycota</taxon>
        <taxon>Pezizomycotina</taxon>
        <taxon>Dothideomycetes</taxon>
        <taxon>Pleosporomycetidae</taxon>
        <taxon>Pleosporales</taxon>
        <taxon>Massarineae</taxon>
        <taxon>Periconiaceae</taxon>
        <taxon>Periconia</taxon>
    </lineage>
</organism>
<dbReference type="InterPro" id="IPR029058">
    <property type="entry name" value="AB_hydrolase_fold"/>
</dbReference>
<keyword evidence="1" id="KW-0472">Membrane</keyword>
<dbReference type="OrthoDB" id="6431331at2759"/>
<name>A0A2V1CWS3_9PLEO</name>
<feature type="transmembrane region" description="Helical" evidence="1">
    <location>
        <begin position="254"/>
        <end position="274"/>
    </location>
</feature>
<sequence>MLVGQSNTEYVLIEAVVYVFGYLGLLCLTYFSVALAIGGVPWVSHPFSIAIETIGAIEILFYLFWYLPYVNYLRKQRPRFSSPLHREQRRDFLQKSLAACSDVELFVKGWMCGASLEDVRRENLKDWFLWALFDREGPPLDDDEELEEYVRLVEEALGRNIGPGWGPADSVRLNFQHLDVSHRSLVYYCIIGFVDFTASIVLLLSGFSFYRQPRSMFLRTFPFRPLTLFSPKVSASPHLSYFCRPHKSKTHRPIVFIHGLGIGVSIYIPFFLMLPKDVGILGIEFLPVTSHITDGMPVADDLVRDIRDVISQQMTSDFVFVGNSYGTFITKLFIESPYLAARMSKIVLIDPVAVLLQLPDLAYNFTKRKPSSGRELAWSWSGWKGSTMDRDF</sequence>
<keyword evidence="1" id="KW-1133">Transmembrane helix</keyword>
<feature type="transmembrane region" description="Helical" evidence="1">
    <location>
        <begin position="49"/>
        <end position="67"/>
    </location>
</feature>
<dbReference type="AlphaFoldDB" id="A0A2V1CWS3"/>
<evidence type="ECO:0008006" key="4">
    <source>
        <dbReference type="Google" id="ProtNLM"/>
    </source>
</evidence>
<feature type="transmembrane region" description="Helical" evidence="1">
    <location>
        <begin position="15"/>
        <end position="37"/>
    </location>
</feature>
<keyword evidence="1" id="KW-0812">Transmembrane</keyword>
<dbReference type="Proteomes" id="UP000244855">
    <property type="component" value="Unassembled WGS sequence"/>
</dbReference>
<evidence type="ECO:0000313" key="3">
    <source>
        <dbReference type="Proteomes" id="UP000244855"/>
    </source>
</evidence>
<keyword evidence="3" id="KW-1185">Reference proteome</keyword>
<feature type="transmembrane region" description="Helical" evidence="1">
    <location>
        <begin position="185"/>
        <end position="210"/>
    </location>
</feature>
<dbReference type="EMBL" id="KZ806609">
    <property type="protein sequence ID" value="PVH90175.1"/>
    <property type="molecule type" value="Genomic_DNA"/>
</dbReference>
<proteinExistence type="predicted"/>